<dbReference type="EMBL" id="JBFMKM010000010">
    <property type="protein sequence ID" value="KAL1303538.1"/>
    <property type="molecule type" value="Genomic_DNA"/>
</dbReference>
<evidence type="ECO:0000256" key="5">
    <source>
        <dbReference type="ARBA" id="ARBA00022729"/>
    </source>
</evidence>
<evidence type="ECO:0000313" key="13">
    <source>
        <dbReference type="EMBL" id="KAL1303538.1"/>
    </source>
</evidence>
<dbReference type="InterPro" id="IPR021109">
    <property type="entry name" value="Peptidase_aspartic_dom_sf"/>
</dbReference>
<protein>
    <recommendedName>
        <fullName evidence="12">Peptidase A1 domain-containing protein</fullName>
    </recommendedName>
</protein>
<keyword evidence="4 10" id="KW-0645">Protease</keyword>
<evidence type="ECO:0000256" key="1">
    <source>
        <dbReference type="ARBA" id="ARBA00004613"/>
    </source>
</evidence>
<name>A0ABR3PBK9_9PEZI</name>
<dbReference type="PANTHER" id="PTHR47966">
    <property type="entry name" value="BETA-SITE APP-CLEAVING ENZYME, ISOFORM A-RELATED"/>
    <property type="match status" value="1"/>
</dbReference>
<keyword evidence="6 10" id="KW-0064">Aspartyl protease</keyword>
<keyword evidence="8" id="KW-0865">Zymogen</keyword>
<dbReference type="Proteomes" id="UP001562354">
    <property type="component" value="Unassembled WGS sequence"/>
</dbReference>
<feature type="region of interest" description="Disordered" evidence="11">
    <location>
        <begin position="65"/>
        <end position="92"/>
    </location>
</feature>
<accession>A0ABR3PBK9</accession>
<sequence>MRRAYRKFGWQMSAPSSTSRGASSGANPGSVASWEKTPVSGSHSHSYFGNDWTSALANFVRAVTPSASPTSTSTSTASDSKESGEVAATPADDGAEYLSKVTVGGQEMNLNFDTGSADLWVFSSYLSKAEIGEHSVYDPSKSSSFSNYTGASFSISYGDGSGAKGNVGYDTVDIGGATVQKQAIELATSVSQAFVDDADSDGLVGLAFPSINSVKPNPQNTFFTNIMDELEQPLFTVDLDADGSGTYEFGVIDSSKYTGEIVFTAIDTSSGYWQFDSPKYSIGGTVKTRSNGSPAIADTGTSLLLLDPAVVEDFYSQVDGAFEDDSVGGYTYPCSAKLPDFAVSIGDEYMAKLTGAELTYAQVSQDTCFGGIQSNGGSGLQIYGDVLLQQQFVVFHGKEGLLGMADKA</sequence>
<keyword evidence="5" id="KW-0732">Signal</keyword>
<evidence type="ECO:0000313" key="14">
    <source>
        <dbReference type="Proteomes" id="UP001562354"/>
    </source>
</evidence>
<evidence type="ECO:0000256" key="2">
    <source>
        <dbReference type="ARBA" id="ARBA00007447"/>
    </source>
</evidence>
<comment type="similarity">
    <text evidence="2 10">Belongs to the peptidase A1 family.</text>
</comment>
<evidence type="ECO:0000256" key="7">
    <source>
        <dbReference type="ARBA" id="ARBA00022801"/>
    </source>
</evidence>
<dbReference type="CDD" id="cd06097">
    <property type="entry name" value="Aspergillopepsin_like"/>
    <property type="match status" value="1"/>
</dbReference>
<comment type="subcellular location">
    <subcellularLocation>
        <location evidence="1">Secreted</location>
    </subcellularLocation>
</comment>
<feature type="domain" description="Peptidase A1" evidence="12">
    <location>
        <begin position="97"/>
        <end position="405"/>
    </location>
</feature>
<proteinExistence type="inferred from homology"/>
<comment type="caution">
    <text evidence="13">The sequence shown here is derived from an EMBL/GenBank/DDBJ whole genome shotgun (WGS) entry which is preliminary data.</text>
</comment>
<keyword evidence="7 10" id="KW-0378">Hydrolase</keyword>
<dbReference type="RefSeq" id="XP_069199813.1">
    <property type="nucleotide sequence ID" value="XM_069346934.1"/>
</dbReference>
<organism evidence="13 14">
    <name type="scientific">Neodothiora populina</name>
    <dbReference type="NCBI Taxonomy" id="2781224"/>
    <lineage>
        <taxon>Eukaryota</taxon>
        <taxon>Fungi</taxon>
        <taxon>Dikarya</taxon>
        <taxon>Ascomycota</taxon>
        <taxon>Pezizomycotina</taxon>
        <taxon>Dothideomycetes</taxon>
        <taxon>Dothideomycetidae</taxon>
        <taxon>Dothideales</taxon>
        <taxon>Dothioraceae</taxon>
        <taxon>Neodothiora</taxon>
    </lineage>
</organism>
<evidence type="ECO:0000256" key="10">
    <source>
        <dbReference type="RuleBase" id="RU000454"/>
    </source>
</evidence>
<evidence type="ECO:0000256" key="6">
    <source>
        <dbReference type="ARBA" id="ARBA00022750"/>
    </source>
</evidence>
<dbReference type="InterPro" id="IPR001969">
    <property type="entry name" value="Aspartic_peptidase_AS"/>
</dbReference>
<keyword evidence="9" id="KW-0325">Glycoprotein</keyword>
<evidence type="ECO:0000256" key="9">
    <source>
        <dbReference type="ARBA" id="ARBA00023180"/>
    </source>
</evidence>
<reference evidence="13 14" key="1">
    <citation type="submission" date="2024-07" db="EMBL/GenBank/DDBJ databases">
        <title>Draft sequence of the Neodothiora populina.</title>
        <authorList>
            <person name="Drown D.D."/>
            <person name="Schuette U.S."/>
            <person name="Buechlein A.B."/>
            <person name="Rusch D.R."/>
            <person name="Winton L.W."/>
            <person name="Adams G.A."/>
        </authorList>
    </citation>
    <scope>NUCLEOTIDE SEQUENCE [LARGE SCALE GENOMIC DNA]</scope>
    <source>
        <strain evidence="13 14">CPC 39397</strain>
    </source>
</reference>
<dbReference type="InterPro" id="IPR001461">
    <property type="entry name" value="Aspartic_peptidase_A1"/>
</dbReference>
<dbReference type="GeneID" id="95980610"/>
<evidence type="ECO:0000256" key="4">
    <source>
        <dbReference type="ARBA" id="ARBA00022670"/>
    </source>
</evidence>
<feature type="compositionally biased region" description="Low complexity" evidence="11">
    <location>
        <begin position="65"/>
        <end position="78"/>
    </location>
</feature>
<evidence type="ECO:0000256" key="11">
    <source>
        <dbReference type="SAM" id="MobiDB-lite"/>
    </source>
</evidence>
<keyword evidence="14" id="KW-1185">Reference proteome</keyword>
<feature type="compositionally biased region" description="Low complexity" evidence="11">
    <location>
        <begin position="13"/>
        <end position="26"/>
    </location>
</feature>
<evidence type="ECO:0000256" key="3">
    <source>
        <dbReference type="ARBA" id="ARBA00022525"/>
    </source>
</evidence>
<feature type="region of interest" description="Disordered" evidence="11">
    <location>
        <begin position="1"/>
        <end position="44"/>
    </location>
</feature>
<dbReference type="PRINTS" id="PR00792">
    <property type="entry name" value="PEPSIN"/>
</dbReference>
<dbReference type="SUPFAM" id="SSF50630">
    <property type="entry name" value="Acid proteases"/>
    <property type="match status" value="1"/>
</dbReference>
<evidence type="ECO:0000256" key="8">
    <source>
        <dbReference type="ARBA" id="ARBA00023145"/>
    </source>
</evidence>
<evidence type="ECO:0000259" key="12">
    <source>
        <dbReference type="PROSITE" id="PS51767"/>
    </source>
</evidence>
<dbReference type="Pfam" id="PF00026">
    <property type="entry name" value="Asp"/>
    <property type="match status" value="1"/>
</dbReference>
<dbReference type="PROSITE" id="PS51767">
    <property type="entry name" value="PEPTIDASE_A1"/>
    <property type="match status" value="1"/>
</dbReference>
<dbReference type="PANTHER" id="PTHR47966:SF23">
    <property type="entry name" value="ASPARTIC ENDOPEPTIDASE, PUTATIVE (AFU_ORTHOLOGUE AFUA_2G15950)-RELATED"/>
    <property type="match status" value="1"/>
</dbReference>
<dbReference type="Gene3D" id="2.40.70.10">
    <property type="entry name" value="Acid Proteases"/>
    <property type="match status" value="2"/>
</dbReference>
<keyword evidence="3" id="KW-0964">Secreted</keyword>
<gene>
    <name evidence="13" type="ORF">AAFC00_006911</name>
</gene>
<dbReference type="PROSITE" id="PS00141">
    <property type="entry name" value="ASP_PROTEASE"/>
    <property type="match status" value="1"/>
</dbReference>
<dbReference type="InterPro" id="IPR033121">
    <property type="entry name" value="PEPTIDASE_A1"/>
</dbReference>
<dbReference type="InterPro" id="IPR034163">
    <property type="entry name" value="Aspergillopepsin-like_cat_dom"/>
</dbReference>